<dbReference type="InterPro" id="IPR032071">
    <property type="entry name" value="DUF4806"/>
</dbReference>
<accession>A0A182T170</accession>
<dbReference type="Pfam" id="PF16064">
    <property type="entry name" value="DUF4806"/>
    <property type="match status" value="3"/>
</dbReference>
<protein>
    <recommendedName>
        <fullName evidence="1">DUF4806 domain-containing protein</fullName>
    </recommendedName>
</protein>
<evidence type="ECO:0000313" key="3">
    <source>
        <dbReference type="Proteomes" id="UP000075901"/>
    </source>
</evidence>
<evidence type="ECO:0000313" key="2">
    <source>
        <dbReference type="EnsemblMetazoa" id="AMAM017547-PA"/>
    </source>
</evidence>
<reference evidence="2" key="2">
    <citation type="submission" date="2020-05" db="UniProtKB">
        <authorList>
            <consortium name="EnsemblMetazoa"/>
        </authorList>
    </citation>
    <scope>IDENTIFICATION</scope>
    <source>
        <strain evidence="2">maculatus3</strain>
    </source>
</reference>
<dbReference type="EnsemblMetazoa" id="AMAM017547-RA">
    <property type="protein sequence ID" value="AMAM017547-PA"/>
    <property type="gene ID" value="AMAM017547"/>
</dbReference>
<dbReference type="Proteomes" id="UP000075901">
    <property type="component" value="Unassembled WGS sequence"/>
</dbReference>
<dbReference type="AlphaFoldDB" id="A0A182T170"/>
<name>A0A182T170_9DIPT</name>
<reference evidence="3" key="1">
    <citation type="submission" date="2013-09" db="EMBL/GenBank/DDBJ databases">
        <title>The Genome Sequence of Anopheles maculatus species B.</title>
        <authorList>
            <consortium name="The Broad Institute Genomics Platform"/>
            <person name="Neafsey D.E."/>
            <person name="Besansky N."/>
            <person name="Howell P."/>
            <person name="Walton C."/>
            <person name="Young S.K."/>
            <person name="Zeng Q."/>
            <person name="Gargeya S."/>
            <person name="Fitzgerald M."/>
            <person name="Haas B."/>
            <person name="Abouelleil A."/>
            <person name="Allen A.W."/>
            <person name="Alvarado L."/>
            <person name="Arachchi H.M."/>
            <person name="Berlin A.M."/>
            <person name="Chapman S.B."/>
            <person name="Gainer-Dewar J."/>
            <person name="Goldberg J."/>
            <person name="Griggs A."/>
            <person name="Gujja S."/>
            <person name="Hansen M."/>
            <person name="Howarth C."/>
            <person name="Imamovic A."/>
            <person name="Ireland A."/>
            <person name="Larimer J."/>
            <person name="McCowan C."/>
            <person name="Murphy C."/>
            <person name="Pearson M."/>
            <person name="Poon T.W."/>
            <person name="Priest M."/>
            <person name="Roberts A."/>
            <person name="Saif S."/>
            <person name="Shea T."/>
            <person name="Sisk P."/>
            <person name="Sykes S."/>
            <person name="Wortman J."/>
            <person name="Nusbaum C."/>
            <person name="Birren B."/>
        </authorList>
    </citation>
    <scope>NUCLEOTIDE SEQUENCE [LARGE SCALE GENOMIC DNA]</scope>
    <source>
        <strain evidence="3">maculatus3</strain>
    </source>
</reference>
<proteinExistence type="predicted"/>
<feature type="domain" description="DUF4806" evidence="1">
    <location>
        <begin position="188"/>
        <end position="266"/>
    </location>
</feature>
<sequence length="460" mass="53458">MKAYSIFYDCFIGLLLAVGTLKKRLAELRAGQKPTPIASITEIRTIQQKLRSIDDKYYKQQHCSNPSKPRTISGFPMPLQCEEDIERLELMVNRNPKLRTQYIEFLRCNKALSVDVSDCFGKFFTSEAMDGFNWKCTRNSKKQRKAMEHYQIFTACMLEAWQEHGIDEVKLDSELRRVITILNKRRYVANREDIDRLENSIRATPSVRAQYIRYLASKKLPNEPVSACFKLLFSHWSVYNFGLQTVDRKKRCMKDYKIFTECMIEAWKSHGLSEVELLKELRIALTEAYENSNQSLNYKRHSGKVSSKTRLKITVVKSESVKGAGLVTRTLSFPLATGNDIEYLEQCVKDSKNLKAQYEKILQFYLQKTPLKPAFALLHVFSEAALADYNYSGHCNYTRDKKKAMRNYAIFTTCIESAWASMLPDELRSRAVRDVIALVGNRKRMRRLKERKLISRTQSL</sequence>
<organism evidence="2 3">
    <name type="scientific">Anopheles maculatus</name>
    <dbReference type="NCBI Taxonomy" id="74869"/>
    <lineage>
        <taxon>Eukaryota</taxon>
        <taxon>Metazoa</taxon>
        <taxon>Ecdysozoa</taxon>
        <taxon>Arthropoda</taxon>
        <taxon>Hexapoda</taxon>
        <taxon>Insecta</taxon>
        <taxon>Pterygota</taxon>
        <taxon>Neoptera</taxon>
        <taxon>Endopterygota</taxon>
        <taxon>Diptera</taxon>
        <taxon>Nematocera</taxon>
        <taxon>Culicoidea</taxon>
        <taxon>Culicidae</taxon>
        <taxon>Anophelinae</taxon>
        <taxon>Anopheles</taxon>
        <taxon>Anopheles maculatus group</taxon>
    </lineage>
</organism>
<feature type="domain" description="DUF4806" evidence="1">
    <location>
        <begin position="332"/>
        <end position="415"/>
    </location>
</feature>
<keyword evidence="3" id="KW-1185">Reference proteome</keyword>
<evidence type="ECO:0000259" key="1">
    <source>
        <dbReference type="Pfam" id="PF16064"/>
    </source>
</evidence>
<dbReference type="VEuPathDB" id="VectorBase:AMAM017547"/>
<feature type="domain" description="DUF4806" evidence="1">
    <location>
        <begin position="72"/>
        <end position="160"/>
    </location>
</feature>